<feature type="region of interest" description="Disordered" evidence="4">
    <location>
        <begin position="191"/>
        <end position="211"/>
    </location>
</feature>
<dbReference type="RefSeq" id="XP_069213288.1">
    <property type="nucleotide sequence ID" value="XM_069349744.1"/>
</dbReference>
<name>A0ABR3QF42_9TREE</name>
<gene>
    <name evidence="5" type="ORF">Q8F55_001103</name>
</gene>
<dbReference type="InterPro" id="IPR001680">
    <property type="entry name" value="WD40_rpt"/>
</dbReference>
<feature type="repeat" description="WD" evidence="3">
    <location>
        <begin position="313"/>
        <end position="347"/>
    </location>
</feature>
<dbReference type="InterPro" id="IPR032847">
    <property type="entry name" value="PRPF17"/>
</dbReference>
<sequence>MSLLAGYESSDDETAGPSVVASSSRTGAPAVPDIDDDEDDEQLEKQAQTDAFGLGSNGHAKTEAIDTTVSVSAAPDVLKEDPNAVSNAIIARPTDQVINVNLRYEDMTRPVQGPQDPFNQAKNKGMNSLSGHVEQQAMDSYEFSRQQRTFAVHGYALDPTASGGSGVVGSLEAAQANGFSMVDTFKVSRATRRAEKRKRQQGGDASIVDGEGAYVGPWADYEGAKEVEEEVEEDAEEWREEKRRREEAKEAAQAKMKAAREEKSIFHGKELHDYAGRTYMHIPTDVDGVRLNPSESAPPPNAYVPQGKCIHTWTGHSKGVSAIRLFPKSGHLLLSGSMDTKIKLWDVYHEGNVLRTFLGHSQAVKDISFNNDGSKFLSSSYDRTIKLWDTETGKCIQAFSNGKVANVVKFNPDGDKQNVFLAGMQDKKIIQYDLRAHEITQTYDQHLGPVNTITFVDNNRRFLTTSDDKTIRGWDYDIPVVIKYIAEPYMHSMPSVAKHPSNKYVACQSLDNQILVYSADGNFRQNKKKRFAGHTVAGYACAVNFSPDGKYISSGTGGGDVVFWDWKTGKIAKRMHAHDQVVIDHVWLPNEHSKVITASWDGLIKLWA</sequence>
<keyword evidence="1 3" id="KW-0853">WD repeat</keyword>
<evidence type="ECO:0000256" key="3">
    <source>
        <dbReference type="PROSITE-ProRule" id="PRU00221"/>
    </source>
</evidence>
<feature type="region of interest" description="Disordered" evidence="4">
    <location>
        <begin position="225"/>
        <end position="244"/>
    </location>
</feature>
<feature type="compositionally biased region" description="Acidic residues" evidence="4">
    <location>
        <begin position="227"/>
        <end position="238"/>
    </location>
</feature>
<evidence type="ECO:0000256" key="2">
    <source>
        <dbReference type="ARBA" id="ARBA00022737"/>
    </source>
</evidence>
<dbReference type="PROSITE" id="PS50082">
    <property type="entry name" value="WD_REPEATS_2"/>
    <property type="match status" value="5"/>
</dbReference>
<dbReference type="PROSITE" id="PS00678">
    <property type="entry name" value="WD_REPEATS_1"/>
    <property type="match status" value="1"/>
</dbReference>
<keyword evidence="2" id="KW-0677">Repeat</keyword>
<evidence type="ECO:0008006" key="7">
    <source>
        <dbReference type="Google" id="ProtNLM"/>
    </source>
</evidence>
<feature type="repeat" description="WD" evidence="3">
    <location>
        <begin position="575"/>
        <end position="608"/>
    </location>
</feature>
<accession>A0ABR3QF42</accession>
<feature type="repeat" description="WD" evidence="3">
    <location>
        <begin position="443"/>
        <end position="475"/>
    </location>
</feature>
<reference evidence="5 6" key="1">
    <citation type="submission" date="2023-08" db="EMBL/GenBank/DDBJ databases">
        <title>Annotated Genome Sequence of Vanrija albida AlHP1.</title>
        <authorList>
            <person name="Herzog R."/>
        </authorList>
    </citation>
    <scope>NUCLEOTIDE SEQUENCE [LARGE SCALE GENOMIC DNA]</scope>
    <source>
        <strain evidence="5 6">AlHP1</strain>
    </source>
</reference>
<dbReference type="PRINTS" id="PR00320">
    <property type="entry name" value="GPROTEINBRPT"/>
</dbReference>
<comment type="caution">
    <text evidence="5">The sequence shown here is derived from an EMBL/GenBank/DDBJ whole genome shotgun (WGS) entry which is preliminary data.</text>
</comment>
<organism evidence="5 6">
    <name type="scientific">Vanrija albida</name>
    <dbReference type="NCBI Taxonomy" id="181172"/>
    <lineage>
        <taxon>Eukaryota</taxon>
        <taxon>Fungi</taxon>
        <taxon>Dikarya</taxon>
        <taxon>Basidiomycota</taxon>
        <taxon>Agaricomycotina</taxon>
        <taxon>Tremellomycetes</taxon>
        <taxon>Trichosporonales</taxon>
        <taxon>Trichosporonaceae</taxon>
        <taxon>Vanrija</taxon>
    </lineage>
</organism>
<dbReference type="Gene3D" id="2.130.10.10">
    <property type="entry name" value="YVTN repeat-like/Quinoprotein amine dehydrogenase"/>
    <property type="match status" value="1"/>
</dbReference>
<keyword evidence="6" id="KW-1185">Reference proteome</keyword>
<dbReference type="CDD" id="cd00200">
    <property type="entry name" value="WD40"/>
    <property type="match status" value="1"/>
</dbReference>
<dbReference type="GeneID" id="95982146"/>
<dbReference type="SMART" id="SM00320">
    <property type="entry name" value="WD40"/>
    <property type="match status" value="7"/>
</dbReference>
<dbReference type="PROSITE" id="PS50294">
    <property type="entry name" value="WD_REPEATS_REGION"/>
    <property type="match status" value="4"/>
</dbReference>
<dbReference type="SUPFAM" id="SSF50978">
    <property type="entry name" value="WD40 repeat-like"/>
    <property type="match status" value="1"/>
</dbReference>
<dbReference type="PANTHER" id="PTHR43979">
    <property type="entry name" value="PRE-MRNA-PROCESSING FACTOR 17"/>
    <property type="match status" value="1"/>
</dbReference>
<feature type="compositionally biased region" description="Acidic residues" evidence="4">
    <location>
        <begin position="33"/>
        <end position="42"/>
    </location>
</feature>
<evidence type="ECO:0000256" key="1">
    <source>
        <dbReference type="ARBA" id="ARBA00022574"/>
    </source>
</evidence>
<dbReference type="Proteomes" id="UP001565368">
    <property type="component" value="Unassembled WGS sequence"/>
</dbReference>
<feature type="region of interest" description="Disordered" evidence="4">
    <location>
        <begin position="1"/>
        <end position="59"/>
    </location>
</feature>
<dbReference type="InterPro" id="IPR015943">
    <property type="entry name" value="WD40/YVTN_repeat-like_dom_sf"/>
</dbReference>
<dbReference type="InterPro" id="IPR020472">
    <property type="entry name" value="WD40_PAC1"/>
</dbReference>
<protein>
    <recommendedName>
        <fullName evidence="7">Anaphase-promoting complex subunit 4 WD40 domain-containing protein</fullName>
    </recommendedName>
</protein>
<dbReference type="InterPro" id="IPR036322">
    <property type="entry name" value="WD40_repeat_dom_sf"/>
</dbReference>
<feature type="compositionally biased region" description="Basic residues" evidence="4">
    <location>
        <begin position="191"/>
        <end position="200"/>
    </location>
</feature>
<proteinExistence type="predicted"/>
<feature type="repeat" description="WD" evidence="3">
    <location>
        <begin position="542"/>
        <end position="574"/>
    </location>
</feature>
<evidence type="ECO:0000256" key="4">
    <source>
        <dbReference type="SAM" id="MobiDB-lite"/>
    </source>
</evidence>
<evidence type="ECO:0000313" key="5">
    <source>
        <dbReference type="EMBL" id="KAL1413344.1"/>
    </source>
</evidence>
<evidence type="ECO:0000313" key="6">
    <source>
        <dbReference type="Proteomes" id="UP001565368"/>
    </source>
</evidence>
<feature type="repeat" description="WD" evidence="3">
    <location>
        <begin position="357"/>
        <end position="398"/>
    </location>
</feature>
<dbReference type="InterPro" id="IPR019775">
    <property type="entry name" value="WD40_repeat_CS"/>
</dbReference>
<dbReference type="PANTHER" id="PTHR43979:SF1">
    <property type="entry name" value="PRE-MRNA-PROCESSING FACTOR 17"/>
    <property type="match status" value="1"/>
</dbReference>
<dbReference type="EMBL" id="JBBXJM010000001">
    <property type="protein sequence ID" value="KAL1413344.1"/>
    <property type="molecule type" value="Genomic_DNA"/>
</dbReference>
<dbReference type="Pfam" id="PF00400">
    <property type="entry name" value="WD40"/>
    <property type="match status" value="5"/>
</dbReference>